<dbReference type="InterPro" id="IPR000868">
    <property type="entry name" value="Isochorismatase-like_dom"/>
</dbReference>
<dbReference type="PANTHER" id="PTHR11080:SF2">
    <property type="entry name" value="LD05707P"/>
    <property type="match status" value="1"/>
</dbReference>
<keyword evidence="9" id="KW-1185">Reference proteome</keyword>
<dbReference type="STRING" id="320497.A0U93_14215"/>
<dbReference type="OrthoDB" id="9791276at2"/>
<evidence type="ECO:0000256" key="2">
    <source>
        <dbReference type="ARBA" id="ARBA00022642"/>
    </source>
</evidence>
<dbReference type="SUPFAM" id="SSF52499">
    <property type="entry name" value="Isochorismatase-like hydrolases"/>
    <property type="match status" value="1"/>
</dbReference>
<organism evidence="8 9">
    <name type="scientific">Neoasaia chiangmaiensis</name>
    <dbReference type="NCBI Taxonomy" id="320497"/>
    <lineage>
        <taxon>Bacteria</taxon>
        <taxon>Pseudomonadati</taxon>
        <taxon>Pseudomonadota</taxon>
        <taxon>Alphaproteobacteria</taxon>
        <taxon>Acetobacterales</taxon>
        <taxon>Acetobacteraceae</taxon>
        <taxon>Neoasaia</taxon>
    </lineage>
</organism>
<dbReference type="GO" id="GO:0046872">
    <property type="term" value="F:metal ion binding"/>
    <property type="evidence" value="ECO:0007669"/>
    <property type="project" value="UniProtKB-KW"/>
</dbReference>
<dbReference type="GO" id="GO:0019363">
    <property type="term" value="P:pyridine nucleotide biosynthetic process"/>
    <property type="evidence" value="ECO:0007669"/>
    <property type="project" value="UniProtKB-KW"/>
</dbReference>
<dbReference type="PANTHER" id="PTHR11080">
    <property type="entry name" value="PYRAZINAMIDASE/NICOTINAMIDASE"/>
    <property type="match status" value="1"/>
</dbReference>
<proteinExistence type="inferred from homology"/>
<comment type="similarity">
    <text evidence="1">Belongs to the isochorismatase family.</text>
</comment>
<dbReference type="CDD" id="cd01011">
    <property type="entry name" value="nicotinamidase"/>
    <property type="match status" value="1"/>
</dbReference>
<dbReference type="KEGG" id="nch:A0U93_14215"/>
<dbReference type="InterPro" id="IPR052347">
    <property type="entry name" value="Isochorismatase_Nicotinamidase"/>
</dbReference>
<protein>
    <recommendedName>
        <fullName evidence="6">nicotinamidase</fullName>
        <ecNumber evidence="6">3.5.1.19</ecNumber>
    </recommendedName>
    <alternativeName>
        <fullName evidence="7">Nicotinamide deamidase</fullName>
    </alternativeName>
</protein>
<dbReference type="EMBL" id="CP014691">
    <property type="protein sequence ID" value="AQS88881.1"/>
    <property type="molecule type" value="Genomic_DNA"/>
</dbReference>
<evidence type="ECO:0000256" key="1">
    <source>
        <dbReference type="ARBA" id="ARBA00006336"/>
    </source>
</evidence>
<evidence type="ECO:0000256" key="7">
    <source>
        <dbReference type="ARBA" id="ARBA00043224"/>
    </source>
</evidence>
<reference evidence="8 9" key="1">
    <citation type="submission" date="2016-03" db="EMBL/GenBank/DDBJ databases">
        <title>Acetic acid bacteria sequencing.</title>
        <authorList>
            <person name="Brandt J."/>
            <person name="Jakob F."/>
            <person name="Vogel R.F."/>
        </authorList>
    </citation>
    <scope>NUCLEOTIDE SEQUENCE [LARGE SCALE GENOMIC DNA]</scope>
    <source>
        <strain evidence="8 9">NBRC 101099</strain>
    </source>
</reference>
<evidence type="ECO:0000256" key="6">
    <source>
        <dbReference type="ARBA" id="ARBA00039017"/>
    </source>
</evidence>
<dbReference type="Proteomes" id="UP000188604">
    <property type="component" value="Chromosome"/>
</dbReference>
<dbReference type="Pfam" id="PF00857">
    <property type="entry name" value="Isochorismatase"/>
    <property type="match status" value="1"/>
</dbReference>
<dbReference type="Gene3D" id="3.40.50.850">
    <property type="entry name" value="Isochorismatase-like"/>
    <property type="match status" value="1"/>
</dbReference>
<gene>
    <name evidence="8" type="ORF">A0U93_14215</name>
</gene>
<dbReference type="GO" id="GO:0008936">
    <property type="term" value="F:nicotinamidase activity"/>
    <property type="evidence" value="ECO:0007669"/>
    <property type="project" value="UniProtKB-EC"/>
</dbReference>
<sequence length="196" mass="20858">MSTISPGAEDALLIIDVQNDFLPGGALAVPDGNHVIAPLNHLAKLGFGCVVATQDWHPIDHMSFVEQGGPWPPHCRQSTYGAALASALNQAPIGYVIRKGREAECDSYSAFFDNDGEKTTGLDGLLRALAVKRVFIGGLATEYCVAATARDAQRLGLKTYIIEDAVQGIARDISTTIKKLSTLGIRFIASDFIGDA</sequence>
<evidence type="ECO:0000313" key="8">
    <source>
        <dbReference type="EMBL" id="AQS88881.1"/>
    </source>
</evidence>
<keyword evidence="2" id="KW-0662">Pyridine nucleotide biosynthesis</keyword>
<keyword evidence="4" id="KW-0378">Hydrolase</keyword>
<keyword evidence="3" id="KW-0479">Metal-binding</keyword>
<dbReference type="EC" id="3.5.1.19" evidence="6"/>
<dbReference type="AlphaFoldDB" id="A0A1U9KSR1"/>
<evidence type="ECO:0000256" key="3">
    <source>
        <dbReference type="ARBA" id="ARBA00022723"/>
    </source>
</evidence>
<dbReference type="InterPro" id="IPR036380">
    <property type="entry name" value="Isochorismatase-like_sf"/>
</dbReference>
<accession>A0A1U9KSR1</accession>
<evidence type="ECO:0000313" key="9">
    <source>
        <dbReference type="Proteomes" id="UP000188604"/>
    </source>
</evidence>
<dbReference type="RefSeq" id="WP_077807932.1">
    <property type="nucleotide sequence ID" value="NZ_BJXS01000001.1"/>
</dbReference>
<evidence type="ECO:0000256" key="5">
    <source>
        <dbReference type="ARBA" id="ARBA00037900"/>
    </source>
</evidence>
<name>A0A1U9KSR1_9PROT</name>
<comment type="pathway">
    <text evidence="5">Cofactor biosynthesis; nicotinate biosynthesis; nicotinate from nicotinamide: step 1/1.</text>
</comment>
<evidence type="ECO:0000256" key="4">
    <source>
        <dbReference type="ARBA" id="ARBA00022801"/>
    </source>
</evidence>